<dbReference type="EMBL" id="WVTI01000007">
    <property type="protein sequence ID" value="MXS26244.1"/>
    <property type="molecule type" value="Genomic_DNA"/>
</dbReference>
<evidence type="ECO:0000256" key="1">
    <source>
        <dbReference type="SAM" id="Phobius"/>
    </source>
</evidence>
<keyword evidence="1" id="KW-1133">Transmembrane helix</keyword>
<feature type="transmembrane region" description="Helical" evidence="1">
    <location>
        <begin position="28"/>
        <end position="46"/>
    </location>
</feature>
<gene>
    <name evidence="2" type="ORF">GTI89_09255</name>
</gene>
<proteinExistence type="predicted"/>
<evidence type="ECO:0000313" key="2">
    <source>
        <dbReference type="EMBL" id="MXS26244.1"/>
    </source>
</evidence>
<keyword evidence="1" id="KW-0472">Membrane</keyword>
<sequence length="60" mass="6704">MNEPFMILASFYQLPAGLLNSGSSVISWAWHLLIGLLGVLGCWLGYRSRLSEIVNRHEVS</sequence>
<dbReference type="Proteomes" id="UP000439965">
    <property type="component" value="Unassembled WGS sequence"/>
</dbReference>
<organism evidence="2 3">
    <name type="scientific">Enterococcus gallinarum</name>
    <dbReference type="NCBI Taxonomy" id="1353"/>
    <lineage>
        <taxon>Bacteria</taxon>
        <taxon>Bacillati</taxon>
        <taxon>Bacillota</taxon>
        <taxon>Bacilli</taxon>
        <taxon>Lactobacillales</taxon>
        <taxon>Enterococcaceae</taxon>
        <taxon>Enterococcus</taxon>
    </lineage>
</organism>
<name>A0A5C8HIP3_ENTGA</name>
<keyword evidence="1" id="KW-0812">Transmembrane</keyword>
<evidence type="ECO:0000313" key="3">
    <source>
        <dbReference type="Proteomes" id="UP000439965"/>
    </source>
</evidence>
<dbReference type="AlphaFoldDB" id="A0A5C8HIP3"/>
<dbReference type="RefSeq" id="WP_003126577.1">
    <property type="nucleotide sequence ID" value="NZ_BTSN01000005.1"/>
</dbReference>
<comment type="caution">
    <text evidence="2">The sequence shown here is derived from an EMBL/GenBank/DDBJ whole genome shotgun (WGS) entry which is preliminary data.</text>
</comment>
<protein>
    <submittedName>
        <fullName evidence="2">Uncharacterized protein</fullName>
    </submittedName>
</protein>
<reference evidence="2 3" key="1">
    <citation type="submission" date="2019-04" db="EMBL/GenBank/DDBJ databases">
        <title>Step-wise assembly of the neonatal virome modulated by breast feeding.</title>
        <authorList>
            <person name="Liang G."/>
            <person name="Bushman F."/>
        </authorList>
    </citation>
    <scope>NUCLEOTIDE SEQUENCE [LARGE SCALE GENOMIC DNA]</scope>
    <source>
        <strain evidence="2 3">E3404</strain>
    </source>
</reference>
<accession>A0A5C8HIP3</accession>